<dbReference type="Proteomes" id="UP001497516">
    <property type="component" value="Chromosome 6"/>
</dbReference>
<keyword evidence="3" id="KW-1185">Reference proteome</keyword>
<keyword evidence="1" id="KW-1133">Transmembrane helix</keyword>
<evidence type="ECO:0000256" key="1">
    <source>
        <dbReference type="SAM" id="Phobius"/>
    </source>
</evidence>
<proteinExistence type="predicted"/>
<name>A0AAV2FJ48_9ROSI</name>
<dbReference type="AlphaFoldDB" id="A0AAV2FJ48"/>
<gene>
    <name evidence="2" type="ORF">LTRI10_LOCUS38290</name>
</gene>
<evidence type="ECO:0000313" key="2">
    <source>
        <dbReference type="EMBL" id="CAL1398034.1"/>
    </source>
</evidence>
<keyword evidence="1" id="KW-0472">Membrane</keyword>
<accession>A0AAV2FJ48</accession>
<sequence length="70" mass="7919">MPIMMLAVAVHHMGLLFGTLWGLQELRFAAIFEAVRSALSCFTMAVVCCVLSFRSRRNRRSRDSTVVPFI</sequence>
<reference evidence="2 3" key="1">
    <citation type="submission" date="2024-04" db="EMBL/GenBank/DDBJ databases">
        <authorList>
            <person name="Fracassetti M."/>
        </authorList>
    </citation>
    <scope>NUCLEOTIDE SEQUENCE [LARGE SCALE GENOMIC DNA]</scope>
</reference>
<evidence type="ECO:0000313" key="3">
    <source>
        <dbReference type="Proteomes" id="UP001497516"/>
    </source>
</evidence>
<feature type="transmembrane region" description="Helical" evidence="1">
    <location>
        <begin position="32"/>
        <end position="53"/>
    </location>
</feature>
<dbReference type="EMBL" id="OZ034819">
    <property type="protein sequence ID" value="CAL1398034.1"/>
    <property type="molecule type" value="Genomic_DNA"/>
</dbReference>
<protein>
    <submittedName>
        <fullName evidence="2">Uncharacterized protein</fullName>
    </submittedName>
</protein>
<organism evidence="2 3">
    <name type="scientific">Linum trigynum</name>
    <dbReference type="NCBI Taxonomy" id="586398"/>
    <lineage>
        <taxon>Eukaryota</taxon>
        <taxon>Viridiplantae</taxon>
        <taxon>Streptophyta</taxon>
        <taxon>Embryophyta</taxon>
        <taxon>Tracheophyta</taxon>
        <taxon>Spermatophyta</taxon>
        <taxon>Magnoliopsida</taxon>
        <taxon>eudicotyledons</taxon>
        <taxon>Gunneridae</taxon>
        <taxon>Pentapetalae</taxon>
        <taxon>rosids</taxon>
        <taxon>fabids</taxon>
        <taxon>Malpighiales</taxon>
        <taxon>Linaceae</taxon>
        <taxon>Linum</taxon>
    </lineage>
</organism>
<keyword evidence="1" id="KW-0812">Transmembrane</keyword>